<dbReference type="InterPro" id="IPR050583">
    <property type="entry name" value="Mycobacterial_A85_antigen"/>
</dbReference>
<gene>
    <name evidence="1" type="ordered locus">RB2501_09110</name>
</gene>
<keyword evidence="1" id="KW-0378">Hydrolase</keyword>
<name>A4CJE2_ROBBH</name>
<dbReference type="AlphaFoldDB" id="A4CJE2"/>
<dbReference type="SUPFAM" id="SSF53474">
    <property type="entry name" value="alpha/beta-Hydrolases"/>
    <property type="match status" value="1"/>
</dbReference>
<keyword evidence="2" id="KW-1185">Reference proteome</keyword>
<dbReference type="InterPro" id="IPR014756">
    <property type="entry name" value="Ig_E-set"/>
</dbReference>
<proteinExistence type="predicted"/>
<dbReference type="RefSeq" id="WP_015753806.1">
    <property type="nucleotide sequence ID" value="NC_013222.1"/>
</dbReference>
<sequence length="414" mass="45310">MKRIVASAKRKFPLSGLAKGISRNGVLALAFLIPFLASGQEISQAAPVVSPELAANNSVTFRISAPQAAEVLLTGNWMPTAPAPEGGFAQEMTPLEKGQDGIWTVTVPTMEPELYAYAFMVDGVRTLDPANKNIVRDGRFSTASVLYVPGEASDLYWAKTGPKGSVNQVWYESPTLGLTRRMFVYTPPGYAESNENFPVLYLLHGGGGDEEAWSTLGAAQNILDNLINAGQAEPMLVVMTNGNPDQAAAFTVSPKLDTEPQGAGGMANMLFEKSLVNDVIPYIEANYQVKTGKENRALTGLSMGGLQTMNTTFENPGMFDYIGVMSMGFADLSRFGIEIDHSKREQQIKALAAAEPQLYWIACGKDDFLYESVVTMREKLDELDFDYVYRESPGGHTWTNWRIYLSEFAPMLFK</sequence>
<dbReference type="EMBL" id="CP001712">
    <property type="protein sequence ID" value="EAR17050.1"/>
    <property type="molecule type" value="Genomic_DNA"/>
</dbReference>
<dbReference type="PANTHER" id="PTHR48098">
    <property type="entry name" value="ENTEROCHELIN ESTERASE-RELATED"/>
    <property type="match status" value="1"/>
</dbReference>
<dbReference type="InterPro" id="IPR013783">
    <property type="entry name" value="Ig-like_fold"/>
</dbReference>
<dbReference type="ESTHER" id="robbh-a4cje2">
    <property type="family name" value="A85-Feruloyl-Esterase"/>
</dbReference>
<dbReference type="HOGENOM" id="CLU_037618_2_1_10"/>
<protein>
    <submittedName>
        <fullName evidence="1">Putative glycosyl hydrolase exoenzyme</fullName>
    </submittedName>
</protein>
<dbReference type="CDD" id="cd11294">
    <property type="entry name" value="E_set_Esterase_like_N"/>
    <property type="match status" value="1"/>
</dbReference>
<dbReference type="Proteomes" id="UP000009049">
    <property type="component" value="Chromosome"/>
</dbReference>
<dbReference type="InterPro" id="IPR000801">
    <property type="entry name" value="Esterase-like"/>
</dbReference>
<dbReference type="GO" id="GO:0016747">
    <property type="term" value="F:acyltransferase activity, transferring groups other than amino-acyl groups"/>
    <property type="evidence" value="ECO:0007669"/>
    <property type="project" value="TreeGrafter"/>
</dbReference>
<dbReference type="STRING" id="313596.RB2501_09110"/>
<dbReference type="InterPro" id="IPR029058">
    <property type="entry name" value="AB_hydrolase_fold"/>
</dbReference>
<dbReference type="Gene3D" id="3.40.50.1820">
    <property type="entry name" value="alpha/beta hydrolase"/>
    <property type="match status" value="1"/>
</dbReference>
<organism evidence="1 2">
    <name type="scientific">Robiginitalea biformata (strain ATCC BAA-864 / DSM 15991 / KCTC 12146 / HTCC2501)</name>
    <dbReference type="NCBI Taxonomy" id="313596"/>
    <lineage>
        <taxon>Bacteria</taxon>
        <taxon>Pseudomonadati</taxon>
        <taxon>Bacteroidota</taxon>
        <taxon>Flavobacteriia</taxon>
        <taxon>Flavobacteriales</taxon>
        <taxon>Flavobacteriaceae</taxon>
        <taxon>Robiginitalea</taxon>
    </lineage>
</organism>
<accession>A4CJE2</accession>
<evidence type="ECO:0000313" key="1">
    <source>
        <dbReference type="EMBL" id="EAR17050.1"/>
    </source>
</evidence>
<evidence type="ECO:0000313" key="2">
    <source>
        <dbReference type="Proteomes" id="UP000009049"/>
    </source>
</evidence>
<dbReference type="PANTHER" id="PTHR48098:SF1">
    <property type="entry name" value="DIACYLGLYCEROL ACYLTRANSFERASE_MYCOLYLTRANSFERASE AG85A"/>
    <property type="match status" value="1"/>
</dbReference>
<dbReference type="Pfam" id="PF00756">
    <property type="entry name" value="Esterase"/>
    <property type="match status" value="1"/>
</dbReference>
<reference evidence="1 2" key="1">
    <citation type="journal article" date="2009" name="J. Bacteriol.">
        <title>Complete genome sequence of Robiginitalea biformata HTCC2501.</title>
        <authorList>
            <person name="Oh H.M."/>
            <person name="Giovannoni S.J."/>
            <person name="Lee K."/>
            <person name="Ferriera S."/>
            <person name="Johnson J."/>
            <person name="Cho J.C."/>
        </authorList>
    </citation>
    <scope>NUCLEOTIDE SEQUENCE [LARGE SCALE GENOMIC DNA]</scope>
    <source>
        <strain evidence="2">ATCC BAA-864 / HTCC2501 / KCTC 12146</strain>
    </source>
</reference>
<dbReference type="Gene3D" id="2.60.40.10">
    <property type="entry name" value="Immunoglobulins"/>
    <property type="match status" value="1"/>
</dbReference>
<dbReference type="SUPFAM" id="SSF81296">
    <property type="entry name" value="E set domains"/>
    <property type="match status" value="1"/>
</dbReference>
<dbReference type="eggNOG" id="COG2382">
    <property type="taxonomic scope" value="Bacteria"/>
</dbReference>
<dbReference type="KEGG" id="rbi:RB2501_09110"/>
<dbReference type="OrthoDB" id="9803578at2"/>
<dbReference type="GO" id="GO:0016787">
    <property type="term" value="F:hydrolase activity"/>
    <property type="evidence" value="ECO:0007669"/>
    <property type="project" value="UniProtKB-KW"/>
</dbReference>